<keyword evidence="10" id="KW-1185">Reference proteome</keyword>
<protein>
    <recommendedName>
        <fullName evidence="8">Phosphatidic acid phosphatase type 2/haloperoxidase domain-containing protein</fullName>
    </recommendedName>
</protein>
<sequence length="506" mass="55374">MESWLQQFFDWLPSGGSYYLLIGVVAFLESLVGVGLLVPGGVLTVFCGFLAAHGKGDIQMVMAAAGAGAIVGDLGCYWAGARFGPRLSKLAPLAKRQSLIRRAELFFAAHGGKSVFLGRFFGPLRGVIPFVAGSAMMSPLAFFCYALISGVLWGFAYPGLGFAGGTSWQKVQQLTGRVSLLIAALVVLLVLNSLFWAKLAPRIGHTLARIWNRVRTGWHRLLRKPLVARFISRHPVLWSFLADRFSLHRGSGLYLTAGFLTSALFALLFVGLVFGLHLQQTLQSLDQWTYLAVQSLRHPATDVVFLTLTFLGSAPVVLMLGGLVMLWLLLNNRDFSAVILVAGTAGGELLVFLLKNLFQRPRPTPILPALEVISSSFPSAHAFVALVFYGLVVYMLIDTVHNWQNRFALVLAGSFLTLLIGFSRIYLGVHWLTDVLGGFALAAVWLTFLITASELRRRYAGEFPWRHGWSPLSFSPTHRAMILTAAALLVLGSVIAYLAWKILAIL</sequence>
<dbReference type="RefSeq" id="WP_221252083.1">
    <property type="nucleotide sequence ID" value="NZ_AP024355.1"/>
</dbReference>
<dbReference type="CDD" id="cd03392">
    <property type="entry name" value="PAP2_like_2"/>
    <property type="match status" value="1"/>
</dbReference>
<gene>
    <name evidence="9" type="ORF">DESUT3_16970</name>
</gene>
<evidence type="ECO:0000259" key="8">
    <source>
        <dbReference type="SMART" id="SM00014"/>
    </source>
</evidence>
<evidence type="ECO:0000256" key="1">
    <source>
        <dbReference type="ARBA" id="ARBA00004651"/>
    </source>
</evidence>
<dbReference type="InterPro" id="IPR032816">
    <property type="entry name" value="VTT_dom"/>
</dbReference>
<reference evidence="9 10" key="2">
    <citation type="journal article" date="2021" name="Int. J. Syst. Evol. Microbiol.">
        <title>Isolation and Polyphasic Characterization of Desulfuromonas versatilis sp. Nov., an Electrogenic Bacteria Capable of Versatile Metabolism Isolated from a Graphene Oxide-Reducing Enrichment Culture.</title>
        <authorList>
            <person name="Xie L."/>
            <person name="Yoshida N."/>
            <person name="Ishii S."/>
            <person name="Meng L."/>
        </authorList>
    </citation>
    <scope>NUCLEOTIDE SEQUENCE [LARGE SCALE GENOMIC DNA]</scope>
    <source>
        <strain evidence="9 10">NIT-T3</strain>
    </source>
</reference>
<evidence type="ECO:0000256" key="3">
    <source>
        <dbReference type="ARBA" id="ARBA00022475"/>
    </source>
</evidence>
<feature type="transmembrane region" description="Helical" evidence="7">
    <location>
        <begin position="20"/>
        <end position="52"/>
    </location>
</feature>
<dbReference type="PANTHER" id="PTHR30353:SF15">
    <property type="entry name" value="INNER MEMBRANE PROTEIN YABI"/>
    <property type="match status" value="1"/>
</dbReference>
<feature type="transmembrane region" description="Helical" evidence="7">
    <location>
        <begin position="378"/>
        <end position="397"/>
    </location>
</feature>
<feature type="transmembrane region" description="Helical" evidence="7">
    <location>
        <begin position="176"/>
        <end position="197"/>
    </location>
</feature>
<dbReference type="InterPro" id="IPR032818">
    <property type="entry name" value="DedA-like"/>
</dbReference>
<evidence type="ECO:0000256" key="4">
    <source>
        <dbReference type="ARBA" id="ARBA00022692"/>
    </source>
</evidence>
<accession>A0ABN6DWW6</accession>
<dbReference type="Gene3D" id="1.20.144.10">
    <property type="entry name" value="Phosphatidic acid phosphatase type 2/haloperoxidase"/>
    <property type="match status" value="2"/>
</dbReference>
<dbReference type="SUPFAM" id="SSF48317">
    <property type="entry name" value="Acid phosphatase/Vanadium-dependent haloperoxidase"/>
    <property type="match status" value="1"/>
</dbReference>
<organism evidence="9 10">
    <name type="scientific">Desulfuromonas versatilis</name>
    <dbReference type="NCBI Taxonomy" id="2802975"/>
    <lineage>
        <taxon>Bacteria</taxon>
        <taxon>Pseudomonadati</taxon>
        <taxon>Thermodesulfobacteriota</taxon>
        <taxon>Desulfuromonadia</taxon>
        <taxon>Desulfuromonadales</taxon>
        <taxon>Desulfuromonadaceae</taxon>
        <taxon>Desulfuromonas</taxon>
    </lineage>
</organism>
<evidence type="ECO:0000256" key="7">
    <source>
        <dbReference type="SAM" id="Phobius"/>
    </source>
</evidence>
<comment type="subcellular location">
    <subcellularLocation>
        <location evidence="1">Cell membrane</location>
        <topology evidence="1">Multi-pass membrane protein</topology>
    </subcellularLocation>
</comment>
<dbReference type="PANTHER" id="PTHR30353">
    <property type="entry name" value="INNER MEMBRANE PROTEIN DEDA-RELATED"/>
    <property type="match status" value="1"/>
</dbReference>
<feature type="domain" description="Phosphatidic acid phosphatase type 2/haloperoxidase" evidence="8">
    <location>
        <begin position="337"/>
        <end position="450"/>
    </location>
</feature>
<reference evidence="9 10" key="1">
    <citation type="journal article" date="2016" name="C (Basel)">
        <title>Selective Growth of and Electricity Production by Marine Exoelectrogenic Bacteria in Self-Aggregated Hydrogel of Microbially Reduced Graphene Oxide.</title>
        <authorList>
            <person name="Yoshida N."/>
            <person name="Goto Y."/>
            <person name="Miyata Y."/>
        </authorList>
    </citation>
    <scope>NUCLEOTIDE SEQUENCE [LARGE SCALE GENOMIC DNA]</scope>
    <source>
        <strain evidence="9 10">NIT-T3</strain>
    </source>
</reference>
<evidence type="ECO:0000313" key="10">
    <source>
        <dbReference type="Proteomes" id="UP001319827"/>
    </source>
</evidence>
<feature type="transmembrane region" description="Helical" evidence="7">
    <location>
        <begin position="127"/>
        <end position="156"/>
    </location>
</feature>
<dbReference type="Pfam" id="PF01569">
    <property type="entry name" value="PAP2"/>
    <property type="match status" value="1"/>
</dbReference>
<proteinExistence type="inferred from homology"/>
<dbReference type="InterPro" id="IPR000326">
    <property type="entry name" value="PAP2/HPO"/>
</dbReference>
<evidence type="ECO:0000256" key="5">
    <source>
        <dbReference type="ARBA" id="ARBA00022989"/>
    </source>
</evidence>
<evidence type="ECO:0000256" key="2">
    <source>
        <dbReference type="ARBA" id="ARBA00010792"/>
    </source>
</evidence>
<keyword evidence="5 7" id="KW-1133">Transmembrane helix</keyword>
<feature type="transmembrane region" description="Helical" evidence="7">
    <location>
        <begin position="435"/>
        <end position="452"/>
    </location>
</feature>
<name>A0ABN6DWW6_9BACT</name>
<dbReference type="Proteomes" id="UP001319827">
    <property type="component" value="Chromosome"/>
</dbReference>
<feature type="transmembrane region" description="Helical" evidence="7">
    <location>
        <begin position="409"/>
        <end position="429"/>
    </location>
</feature>
<feature type="transmembrane region" description="Helical" evidence="7">
    <location>
        <begin position="253"/>
        <end position="278"/>
    </location>
</feature>
<dbReference type="InterPro" id="IPR036938">
    <property type="entry name" value="PAP2/HPO_sf"/>
</dbReference>
<feature type="transmembrane region" description="Helical" evidence="7">
    <location>
        <begin position="480"/>
        <end position="500"/>
    </location>
</feature>
<dbReference type="EMBL" id="AP024355">
    <property type="protein sequence ID" value="BCR04628.1"/>
    <property type="molecule type" value="Genomic_DNA"/>
</dbReference>
<dbReference type="SMART" id="SM00014">
    <property type="entry name" value="acidPPc"/>
    <property type="match status" value="1"/>
</dbReference>
<keyword evidence="3" id="KW-1003">Cell membrane</keyword>
<evidence type="ECO:0000256" key="6">
    <source>
        <dbReference type="ARBA" id="ARBA00023136"/>
    </source>
</evidence>
<feature type="transmembrane region" description="Helical" evidence="7">
    <location>
        <begin position="303"/>
        <end position="330"/>
    </location>
</feature>
<keyword evidence="6 7" id="KW-0472">Membrane</keyword>
<keyword evidence="4 7" id="KW-0812">Transmembrane</keyword>
<evidence type="ECO:0000313" key="9">
    <source>
        <dbReference type="EMBL" id="BCR04628.1"/>
    </source>
</evidence>
<comment type="similarity">
    <text evidence="2">Belongs to the DedA family.</text>
</comment>
<feature type="transmembrane region" description="Helical" evidence="7">
    <location>
        <begin position="337"/>
        <end position="358"/>
    </location>
</feature>
<dbReference type="Pfam" id="PF09335">
    <property type="entry name" value="VTT_dom"/>
    <property type="match status" value="1"/>
</dbReference>